<accession>A0A956SEM7</accession>
<sequence>MRHFAHLSCVGLAATWMLLTADPASAVAPAEDLSALETAVSAPSLSAPAAHAASAPDAASHAFGSTLESVTAQGWVTSWNLATGLPHRAIPAKYDAALSARVVPAGSTSSMREAMLDARAVESMAREFYDTLQLLDPRLPSGDQLRPFVIEKQGGVWWTIFEQTLDGIPVEGAWANFRFSADGHLLFYGLSLIPDAEPVGAALLDVSAAQDVAMASLVREGLDADALQPSAVAGVVAPAVSERDRVLAAGPVLSPYLSYLPVYSNDGLLVDLHLVQVVRTDVSNPPARFRTYVDAVTGDVLRRENEFHYFDLSGHASSSVRPSSPFDAPQVLDQRDLRVTAVGVGNVITNEDGTFSLTTPDGLPRTVQSSLSGSFAHIDDAGGTQPLYQAVQTPGVPFELGFDDSNSHAAERDGFHHTNVVHAWQKSIDPAFTGTDYEMNVRVNISQTCNAFWDGSGINFYSAGGGCQNTAEIADVVYHEYGHGTNQFAYAPGSPSGAEHEGMADYQAASITNQPNIGLGFYGNGTILRTCDNNRQWPAPECGGESHCVGEVIAGALWHMRENLVDRLGQAAGVELSDDLFHFARFGRDNTFEGYYFDLLAVDDDNGTLADGTPHDTEIIAAFDRHNIGPGWTLEILHSQLSDTDDEVTPRSVKAVFSSPAEIVPGSPTLYYATGPIGGSHGAFTSAAMTATAEIREFEGFIPAQSWGTEVSYYLAGAADTLGITATLPAGAPGTVFTYKVEEDTQVPQVTHETLADKSAAIWPVLARAEVTDNQSIGSVEVEWLVNGSGRPTFELALEDGDLFDGMFGSGVSEGDQVDYRVKASDGATPPNVTYVPSSGYLQFDIVHDYADEMEDGVQDWTHDVGTVGFIDSWHLSTERNVTPGGSHSWKFGQVGGGYLDGSDGVLITAPVAIGDGATLTFQHWLDAEDDANNTAWDGALLEISTDGGSTWDVLPPVGGYTHTIIENPASPFPAGYPCWSGSFNWRAEEFDLAAYSGSVVQIRFRFGSDGFVTGQGWFVDSMVLDPGEGGVSSTPDALASMRTELIGALPNPYRGTGAGTEVQFRLAQSAEVTIDVLDVTGRKVRSLVHEPMDAGAHAVVWDARNDHGSRLGSGVYFLRLSDGTTELSRKVLIAR</sequence>
<name>A0A956SEM7_UNCEI</name>
<protein>
    <submittedName>
        <fullName evidence="3">T9SS type A sorting domain-containing protein</fullName>
    </submittedName>
</protein>
<organism evidence="3 4">
    <name type="scientific">Eiseniibacteriota bacterium</name>
    <dbReference type="NCBI Taxonomy" id="2212470"/>
    <lineage>
        <taxon>Bacteria</taxon>
        <taxon>Candidatus Eiseniibacteriota</taxon>
    </lineage>
</organism>
<evidence type="ECO:0000313" key="4">
    <source>
        <dbReference type="Proteomes" id="UP000739538"/>
    </source>
</evidence>
<evidence type="ECO:0000259" key="2">
    <source>
        <dbReference type="Pfam" id="PF13860"/>
    </source>
</evidence>
<comment type="caution">
    <text evidence="3">The sequence shown here is derived from an EMBL/GenBank/DDBJ whole genome shotgun (WGS) entry which is preliminary data.</text>
</comment>
<dbReference type="Gene3D" id="2.60.120.260">
    <property type="entry name" value="Galactose-binding domain-like"/>
    <property type="match status" value="1"/>
</dbReference>
<dbReference type="SUPFAM" id="SSF55486">
    <property type="entry name" value="Metalloproteases ('zincins'), catalytic domain"/>
    <property type="match status" value="1"/>
</dbReference>
<dbReference type="Gene3D" id="2.60.40.4070">
    <property type="match status" value="1"/>
</dbReference>
<feature type="signal peptide" evidence="1">
    <location>
        <begin position="1"/>
        <end position="26"/>
    </location>
</feature>
<dbReference type="Proteomes" id="UP000739538">
    <property type="component" value="Unassembled WGS sequence"/>
</dbReference>
<keyword evidence="1" id="KW-0732">Signal</keyword>
<feature type="chain" id="PRO_5036854648" evidence="1">
    <location>
        <begin position="27"/>
        <end position="1136"/>
    </location>
</feature>
<dbReference type="Gene3D" id="3.10.170.10">
    <property type="match status" value="1"/>
</dbReference>
<dbReference type="NCBIfam" id="TIGR04183">
    <property type="entry name" value="Por_Secre_tail"/>
    <property type="match status" value="1"/>
</dbReference>
<dbReference type="EMBL" id="JAGQHS010000054">
    <property type="protein sequence ID" value="MCA9756469.1"/>
    <property type="molecule type" value="Genomic_DNA"/>
</dbReference>
<proteinExistence type="predicted"/>
<dbReference type="InterPro" id="IPR026444">
    <property type="entry name" value="Secre_tail"/>
</dbReference>
<reference evidence="3" key="1">
    <citation type="submission" date="2020-04" db="EMBL/GenBank/DDBJ databases">
        <authorList>
            <person name="Zhang T."/>
        </authorList>
    </citation>
    <scope>NUCLEOTIDE SEQUENCE</scope>
    <source>
        <strain evidence="3">HKST-UBA02</strain>
    </source>
</reference>
<evidence type="ECO:0000313" key="3">
    <source>
        <dbReference type="EMBL" id="MCA9756469.1"/>
    </source>
</evidence>
<dbReference type="AlphaFoldDB" id="A0A956SEM7"/>
<evidence type="ECO:0000256" key="1">
    <source>
        <dbReference type="SAM" id="SignalP"/>
    </source>
</evidence>
<dbReference type="InterPro" id="IPR025965">
    <property type="entry name" value="FlgD/Vpr_Ig-like"/>
</dbReference>
<reference evidence="3" key="2">
    <citation type="journal article" date="2021" name="Microbiome">
        <title>Successional dynamics and alternative stable states in a saline activated sludge microbial community over 9 years.</title>
        <authorList>
            <person name="Wang Y."/>
            <person name="Ye J."/>
            <person name="Ju F."/>
            <person name="Liu L."/>
            <person name="Boyd J.A."/>
            <person name="Deng Y."/>
            <person name="Parks D.H."/>
            <person name="Jiang X."/>
            <person name="Yin X."/>
            <person name="Woodcroft B.J."/>
            <person name="Tyson G.W."/>
            <person name="Hugenholtz P."/>
            <person name="Polz M.F."/>
            <person name="Zhang T."/>
        </authorList>
    </citation>
    <scope>NUCLEOTIDE SEQUENCE</scope>
    <source>
        <strain evidence="3">HKST-UBA02</strain>
    </source>
</reference>
<gene>
    <name evidence="3" type="ORF">KDA27_11760</name>
</gene>
<feature type="domain" description="FlgD/Vpr Ig-like" evidence="2">
    <location>
        <begin position="1058"/>
        <end position="1122"/>
    </location>
</feature>
<dbReference type="Pfam" id="PF13860">
    <property type="entry name" value="FlgD_ig"/>
    <property type="match status" value="1"/>
</dbReference>